<dbReference type="GO" id="GO:0016887">
    <property type="term" value="F:ATP hydrolysis activity"/>
    <property type="evidence" value="ECO:0007669"/>
    <property type="project" value="InterPro"/>
</dbReference>
<dbReference type="PROSITE" id="PS00211">
    <property type="entry name" value="ABC_TRANSPORTER_1"/>
    <property type="match status" value="1"/>
</dbReference>
<dbReference type="Proteomes" id="UP000464675">
    <property type="component" value="Chromosome"/>
</dbReference>
<evidence type="ECO:0000256" key="4">
    <source>
        <dbReference type="ARBA" id="ARBA00022741"/>
    </source>
</evidence>
<evidence type="ECO:0000313" key="10">
    <source>
        <dbReference type="Proteomes" id="UP000563601"/>
    </source>
</evidence>
<reference evidence="8 9" key="1">
    <citation type="submission" date="2020-01" db="EMBL/GenBank/DDBJ databases">
        <title>The possibility of degradation of plastic by Microbulbifer hydrolyticus IRE-31.</title>
        <authorList>
            <person name="Liu L."/>
        </authorList>
    </citation>
    <scope>NUCLEOTIDE SEQUENCE [LARGE SCALE GENOMIC DNA]</scope>
    <source>
        <strain evidence="8 9">IRE-31</strain>
    </source>
</reference>
<keyword evidence="2" id="KW-0813">Transport</keyword>
<dbReference type="EMBL" id="JACHHR010000003">
    <property type="protein sequence ID" value="MBB5212514.1"/>
    <property type="molecule type" value="Genomic_DNA"/>
</dbReference>
<dbReference type="InterPro" id="IPR003439">
    <property type="entry name" value="ABC_transporter-like_ATP-bd"/>
</dbReference>
<dbReference type="RefSeq" id="WP_161859437.1">
    <property type="nucleotide sequence ID" value="NZ_CP047491.1"/>
</dbReference>
<dbReference type="PANTHER" id="PTHR42711">
    <property type="entry name" value="ABC TRANSPORTER ATP-BINDING PROTEIN"/>
    <property type="match status" value="1"/>
</dbReference>
<keyword evidence="3" id="KW-0536">Nodulation</keyword>
<dbReference type="InterPro" id="IPR017871">
    <property type="entry name" value="ABC_transporter-like_CS"/>
</dbReference>
<feature type="domain" description="ABC transporter" evidence="6">
    <location>
        <begin position="2"/>
        <end position="232"/>
    </location>
</feature>
<dbReference type="InterPro" id="IPR050763">
    <property type="entry name" value="ABC_transporter_ATP-binding"/>
</dbReference>
<dbReference type="PANTHER" id="PTHR42711:SF5">
    <property type="entry name" value="ABC TRANSPORTER ATP-BINDING PROTEIN NATA"/>
    <property type="match status" value="1"/>
</dbReference>
<name>A0A6P1TFV8_9GAMM</name>
<evidence type="ECO:0000313" key="9">
    <source>
        <dbReference type="Proteomes" id="UP000464675"/>
    </source>
</evidence>
<evidence type="ECO:0000256" key="2">
    <source>
        <dbReference type="ARBA" id="ARBA00022448"/>
    </source>
</evidence>
<proteinExistence type="inferred from homology"/>
<evidence type="ECO:0000259" key="6">
    <source>
        <dbReference type="PROSITE" id="PS50893"/>
    </source>
</evidence>
<accession>A0A6P1TFV8</accession>
<protein>
    <submittedName>
        <fullName evidence="8">ATP-binding cassette domain-containing protein</fullName>
    </submittedName>
    <submittedName>
        <fullName evidence="7">Sodium transport system ATP-binding protein</fullName>
    </submittedName>
</protein>
<keyword evidence="4" id="KW-0547">Nucleotide-binding</keyword>
<dbReference type="Pfam" id="PF00005">
    <property type="entry name" value="ABC_tran"/>
    <property type="match status" value="1"/>
</dbReference>
<dbReference type="Proteomes" id="UP000563601">
    <property type="component" value="Unassembled WGS sequence"/>
</dbReference>
<comment type="similarity">
    <text evidence="1">Belongs to the ABC transporter superfamily.</text>
</comment>
<sequence>MIRVEKICKSFEGQPVLRDLSFDVPDGRITALLGANGAGKTSCLRIVCGLLQADSGRVLVGDANPSTDPMAVRRQLGVVGDREGLYERLTVREYLSVFAEMQGLSGAALQEALQAVRDELELDALWNRRTKGFSQGERMKVSLARALVHRPQHLILDEPTRGLDVLAVRLLRKTLLRLRAAGTTILFSSHVMPEVAELSDRVLVMAAGQIVGAGTPGELAAETGCSSLEDSFVALAYGQRPVAAPVEGEPA</sequence>
<evidence type="ECO:0000256" key="1">
    <source>
        <dbReference type="ARBA" id="ARBA00005417"/>
    </source>
</evidence>
<dbReference type="Gene3D" id="3.40.50.300">
    <property type="entry name" value="P-loop containing nucleotide triphosphate hydrolases"/>
    <property type="match status" value="1"/>
</dbReference>
<keyword evidence="9" id="KW-1185">Reference proteome</keyword>
<dbReference type="InterPro" id="IPR027417">
    <property type="entry name" value="P-loop_NTPase"/>
</dbReference>
<keyword evidence="5 7" id="KW-0067">ATP-binding</keyword>
<organism evidence="7 10">
    <name type="scientific">Microbulbifer hydrolyticus</name>
    <dbReference type="NCBI Taxonomy" id="48074"/>
    <lineage>
        <taxon>Bacteria</taxon>
        <taxon>Pseudomonadati</taxon>
        <taxon>Pseudomonadota</taxon>
        <taxon>Gammaproteobacteria</taxon>
        <taxon>Cellvibrionales</taxon>
        <taxon>Microbulbiferaceae</taxon>
        <taxon>Microbulbifer</taxon>
    </lineage>
</organism>
<dbReference type="OrthoDB" id="9778870at2"/>
<evidence type="ECO:0000256" key="5">
    <source>
        <dbReference type="ARBA" id="ARBA00022840"/>
    </source>
</evidence>
<dbReference type="AlphaFoldDB" id="A0A6P1TFV8"/>
<dbReference type="EMBL" id="CP047491">
    <property type="protein sequence ID" value="QHQ40139.1"/>
    <property type="molecule type" value="Genomic_DNA"/>
</dbReference>
<evidence type="ECO:0000313" key="8">
    <source>
        <dbReference type="EMBL" id="QHQ40139.1"/>
    </source>
</evidence>
<dbReference type="InterPro" id="IPR003593">
    <property type="entry name" value="AAA+_ATPase"/>
</dbReference>
<dbReference type="SUPFAM" id="SSF52540">
    <property type="entry name" value="P-loop containing nucleoside triphosphate hydrolases"/>
    <property type="match status" value="1"/>
</dbReference>
<reference evidence="7 10" key="2">
    <citation type="submission" date="2020-08" db="EMBL/GenBank/DDBJ databases">
        <title>Genomic Encyclopedia of Type Strains, Phase IV (KMG-IV): sequencing the most valuable type-strain genomes for metagenomic binning, comparative biology and taxonomic classification.</title>
        <authorList>
            <person name="Goeker M."/>
        </authorList>
    </citation>
    <scope>NUCLEOTIDE SEQUENCE [LARGE SCALE GENOMIC DNA]</scope>
    <source>
        <strain evidence="7 10">DSM 11525</strain>
    </source>
</reference>
<evidence type="ECO:0000256" key="3">
    <source>
        <dbReference type="ARBA" id="ARBA00022458"/>
    </source>
</evidence>
<dbReference type="PROSITE" id="PS50893">
    <property type="entry name" value="ABC_TRANSPORTER_2"/>
    <property type="match status" value="1"/>
</dbReference>
<dbReference type="SMART" id="SM00382">
    <property type="entry name" value="AAA"/>
    <property type="match status" value="1"/>
</dbReference>
<gene>
    <name evidence="8" type="ORF">GTQ55_14885</name>
    <name evidence="7" type="ORF">HNQ53_002739</name>
</gene>
<dbReference type="GO" id="GO:0005524">
    <property type="term" value="F:ATP binding"/>
    <property type="evidence" value="ECO:0007669"/>
    <property type="project" value="UniProtKB-KW"/>
</dbReference>
<evidence type="ECO:0000313" key="7">
    <source>
        <dbReference type="EMBL" id="MBB5212514.1"/>
    </source>
</evidence>